<dbReference type="Gene3D" id="1.20.1440.110">
    <property type="entry name" value="acylaminoacyl peptidase"/>
    <property type="match status" value="1"/>
</dbReference>
<keyword evidence="4" id="KW-1185">Reference proteome</keyword>
<dbReference type="Pfam" id="PF12697">
    <property type="entry name" value="Abhydrolase_6"/>
    <property type="match status" value="1"/>
</dbReference>
<dbReference type="InterPro" id="IPR000073">
    <property type="entry name" value="AB_hydrolase_1"/>
</dbReference>
<proteinExistence type="inferred from homology"/>
<gene>
    <name evidence="3" type="ORF">N8I77_000705</name>
</gene>
<dbReference type="Gene3D" id="3.40.50.1820">
    <property type="entry name" value="alpha/beta hydrolase"/>
    <property type="match status" value="1"/>
</dbReference>
<dbReference type="AlphaFoldDB" id="A0AAD9SPD7"/>
<organism evidence="3 4">
    <name type="scientific">Phomopsis amygdali</name>
    <name type="common">Fusicoccum amygdali</name>
    <dbReference type="NCBI Taxonomy" id="1214568"/>
    <lineage>
        <taxon>Eukaryota</taxon>
        <taxon>Fungi</taxon>
        <taxon>Dikarya</taxon>
        <taxon>Ascomycota</taxon>
        <taxon>Pezizomycotina</taxon>
        <taxon>Sordariomycetes</taxon>
        <taxon>Sordariomycetidae</taxon>
        <taxon>Diaporthales</taxon>
        <taxon>Diaporthaceae</taxon>
        <taxon>Diaporthe</taxon>
    </lineage>
</organism>
<evidence type="ECO:0000259" key="2">
    <source>
        <dbReference type="Pfam" id="PF12697"/>
    </source>
</evidence>
<accession>A0AAD9SPD7</accession>
<dbReference type="SUPFAM" id="SSF53474">
    <property type="entry name" value="alpha/beta-Hydrolases"/>
    <property type="match status" value="1"/>
</dbReference>
<dbReference type="EMBL" id="JAUJFL010000001">
    <property type="protein sequence ID" value="KAK2613826.1"/>
    <property type="molecule type" value="Genomic_DNA"/>
</dbReference>
<dbReference type="InterPro" id="IPR050261">
    <property type="entry name" value="FrsA_esterase"/>
</dbReference>
<protein>
    <recommendedName>
        <fullName evidence="2">AB hydrolase-1 domain-containing protein</fullName>
    </recommendedName>
</protein>
<name>A0AAD9SPD7_PHOAM</name>
<dbReference type="PANTHER" id="PTHR22946">
    <property type="entry name" value="DIENELACTONE HYDROLASE DOMAIN-CONTAINING PROTEIN-RELATED"/>
    <property type="match status" value="1"/>
</dbReference>
<reference evidence="3" key="1">
    <citation type="submission" date="2023-06" db="EMBL/GenBank/DDBJ databases">
        <authorList>
            <person name="Noh H."/>
        </authorList>
    </citation>
    <scope>NUCLEOTIDE SEQUENCE</scope>
    <source>
        <strain evidence="3">DUCC20226</strain>
    </source>
</reference>
<comment type="similarity">
    <text evidence="1">Belongs to the AB hydrolase superfamily. FUS2 hydrolase family.</text>
</comment>
<dbReference type="Proteomes" id="UP001265746">
    <property type="component" value="Unassembled WGS sequence"/>
</dbReference>
<evidence type="ECO:0000313" key="3">
    <source>
        <dbReference type="EMBL" id="KAK2613826.1"/>
    </source>
</evidence>
<sequence>MTETYAPTTLSLFSLSQDPNFHYETLRSIGLARYMGGDISEQLNLIPKIKPRDLESWYREWRALADRVLSQIDEENLDKHSDVTIRDVYFRVSHYVFVSDFFLHNNVNDPRLRENYNLWRKYYDLANARLDIPGEHILLDTPSGFKAPLIIYRAARASADQPRPTLLVGGGFDSNYEECMHCFGFPALERGYNVVLYEGPGQPTLLHTQKVGFIHDWERVVTPIMDYLFEHQRDTTAFIDSTKVGLIGLSLGGYLSLRAAAFEPRLAAVIAIDGVYSFLECGLEGMPELVEPWKNRDAETFNAAFEALGPDPSTNRRWLHDHLKFSFQETDPWTLFQTIAKMSLENGVAQKIKMPAFIGEAEGDLFFGDQPQRVARDIGSNATLAKFGTDQAASAHVQSGANAYLNARICDWFAGIVGF</sequence>
<comment type="caution">
    <text evidence="3">The sequence shown here is derived from an EMBL/GenBank/DDBJ whole genome shotgun (WGS) entry which is preliminary data.</text>
</comment>
<dbReference type="InterPro" id="IPR029058">
    <property type="entry name" value="AB_hydrolase_fold"/>
</dbReference>
<evidence type="ECO:0000313" key="4">
    <source>
        <dbReference type="Proteomes" id="UP001265746"/>
    </source>
</evidence>
<feature type="domain" description="AB hydrolase-1" evidence="2">
    <location>
        <begin position="180"/>
        <end position="320"/>
    </location>
</feature>
<evidence type="ECO:0000256" key="1">
    <source>
        <dbReference type="ARBA" id="ARBA00038115"/>
    </source>
</evidence>
<dbReference type="PANTHER" id="PTHR22946:SF12">
    <property type="entry name" value="CONIDIAL PIGMENT BIOSYNTHESIS PROTEIN AYG1 (AFU_ORTHOLOGUE AFUA_2G17550)"/>
    <property type="match status" value="1"/>
</dbReference>